<dbReference type="Pfam" id="PF04892">
    <property type="entry name" value="VanZ"/>
    <property type="match status" value="1"/>
</dbReference>
<sequence>MYRFVAIFTVAFFGFVLWVIYLANIGQSHILFQWAAATPYGDKLGHLFIFGFLTFIANISLKLKTVSFGRVTIYLGTLLVSIFVLAEEFSQSYFPTRTMDIEDVIADAIGILLFTGISHLVGNRVNRQPILLTEQT</sequence>
<keyword evidence="1" id="KW-1133">Transmembrane helix</keyword>
<evidence type="ECO:0000313" key="3">
    <source>
        <dbReference type="EMBL" id="TKB43326.1"/>
    </source>
</evidence>
<keyword evidence="1" id="KW-0812">Transmembrane</keyword>
<protein>
    <submittedName>
        <fullName evidence="3">Trypsin</fullName>
    </submittedName>
</protein>
<feature type="transmembrane region" description="Helical" evidence="1">
    <location>
        <begin position="105"/>
        <end position="122"/>
    </location>
</feature>
<gene>
    <name evidence="3" type="ORF">E8M12_15115</name>
</gene>
<dbReference type="InterPro" id="IPR006976">
    <property type="entry name" value="VanZ-like"/>
</dbReference>
<feature type="domain" description="VanZ-like" evidence="2">
    <location>
        <begin position="24"/>
        <end position="120"/>
    </location>
</feature>
<dbReference type="NCBIfam" id="NF037970">
    <property type="entry name" value="vanZ_1"/>
    <property type="match status" value="1"/>
</dbReference>
<keyword evidence="4" id="KW-1185">Reference proteome</keyword>
<feature type="transmembrane region" description="Helical" evidence="1">
    <location>
        <begin position="5"/>
        <end position="24"/>
    </location>
</feature>
<dbReference type="OrthoDB" id="532191at2"/>
<feature type="transmembrane region" description="Helical" evidence="1">
    <location>
        <begin position="44"/>
        <end position="61"/>
    </location>
</feature>
<proteinExistence type="predicted"/>
<comment type="caution">
    <text evidence="3">The sequence shown here is derived from an EMBL/GenBank/DDBJ whole genome shotgun (WGS) entry which is preliminary data.</text>
</comment>
<accession>A0A4U1B1U3</accession>
<keyword evidence="1" id="KW-0472">Membrane</keyword>
<feature type="transmembrane region" description="Helical" evidence="1">
    <location>
        <begin position="68"/>
        <end position="85"/>
    </location>
</feature>
<dbReference type="EMBL" id="SWDB01000039">
    <property type="protein sequence ID" value="TKB43326.1"/>
    <property type="molecule type" value="Genomic_DNA"/>
</dbReference>
<dbReference type="Proteomes" id="UP000307999">
    <property type="component" value="Unassembled WGS sequence"/>
</dbReference>
<evidence type="ECO:0000259" key="2">
    <source>
        <dbReference type="Pfam" id="PF04892"/>
    </source>
</evidence>
<evidence type="ECO:0000256" key="1">
    <source>
        <dbReference type="SAM" id="Phobius"/>
    </source>
</evidence>
<reference evidence="3 4" key="1">
    <citation type="submission" date="2019-04" db="EMBL/GenBank/DDBJ databases">
        <title>Thalassotalea guangxiensis sp. nov., isolated from sediment of the coastal wetland.</title>
        <authorList>
            <person name="Zheng S."/>
            <person name="Zhang D."/>
        </authorList>
    </citation>
    <scope>NUCLEOTIDE SEQUENCE [LARGE SCALE GENOMIC DNA]</scope>
    <source>
        <strain evidence="3 4">ZS-4</strain>
    </source>
</reference>
<dbReference type="AlphaFoldDB" id="A0A4U1B1U3"/>
<name>A0A4U1B1U3_9GAMM</name>
<dbReference type="PANTHER" id="PTHR28008">
    <property type="entry name" value="DOMAIN PROTEIN, PUTATIVE (AFU_ORTHOLOGUE AFUA_3G10980)-RELATED"/>
    <property type="match status" value="1"/>
</dbReference>
<dbReference type="PANTHER" id="PTHR28008:SF1">
    <property type="entry name" value="DOMAIN PROTEIN, PUTATIVE (AFU_ORTHOLOGUE AFUA_3G10980)-RELATED"/>
    <property type="match status" value="1"/>
</dbReference>
<evidence type="ECO:0000313" key="4">
    <source>
        <dbReference type="Proteomes" id="UP000307999"/>
    </source>
</evidence>
<organism evidence="3 4">
    <name type="scientific">Thalassotalea mangrovi</name>
    <dbReference type="NCBI Taxonomy" id="2572245"/>
    <lineage>
        <taxon>Bacteria</taxon>
        <taxon>Pseudomonadati</taxon>
        <taxon>Pseudomonadota</taxon>
        <taxon>Gammaproteobacteria</taxon>
        <taxon>Alteromonadales</taxon>
        <taxon>Colwelliaceae</taxon>
        <taxon>Thalassotalea</taxon>
    </lineage>
</organism>